<dbReference type="eggNOG" id="COG0823">
    <property type="taxonomic scope" value="Bacteria"/>
</dbReference>
<dbReference type="RefSeq" id="WP_011613319.1">
    <property type="nucleotide sequence ID" value="NC_008312.1"/>
</dbReference>
<accession>Q10XN5</accession>
<dbReference type="InterPro" id="IPR013517">
    <property type="entry name" value="FG-GAP"/>
</dbReference>
<proteinExistence type="predicted"/>
<dbReference type="Pfam" id="PF14252">
    <property type="entry name" value="DUF4347"/>
    <property type="match status" value="1"/>
</dbReference>
<dbReference type="SUPFAM" id="SSF101898">
    <property type="entry name" value="NHL repeat"/>
    <property type="match status" value="1"/>
</dbReference>
<protein>
    <recommendedName>
        <fullName evidence="2">DUF4347 domain-containing protein</fullName>
    </recommendedName>
</protein>
<dbReference type="AlphaFoldDB" id="Q10XN5"/>
<dbReference type="Pfam" id="PF13517">
    <property type="entry name" value="FG-GAP_3"/>
    <property type="match status" value="2"/>
</dbReference>
<dbReference type="eggNOG" id="COG1520">
    <property type="taxonomic scope" value="Bacteria"/>
</dbReference>
<dbReference type="SUPFAM" id="SSF69318">
    <property type="entry name" value="Integrin alpha N-terminal domain"/>
    <property type="match status" value="1"/>
</dbReference>
<organism evidence="3">
    <name type="scientific">Trichodesmium erythraeum (strain IMS101)</name>
    <dbReference type="NCBI Taxonomy" id="203124"/>
    <lineage>
        <taxon>Bacteria</taxon>
        <taxon>Bacillati</taxon>
        <taxon>Cyanobacteriota</taxon>
        <taxon>Cyanophyceae</taxon>
        <taxon>Oscillatoriophycideae</taxon>
        <taxon>Oscillatoriales</taxon>
        <taxon>Microcoleaceae</taxon>
        <taxon>Trichodesmium</taxon>
    </lineage>
</organism>
<dbReference type="HOGENOM" id="CLU_312134_0_0_3"/>
<name>Q10XN5_TRIEI</name>
<evidence type="ECO:0000313" key="3">
    <source>
        <dbReference type="EMBL" id="ABG52989.1"/>
    </source>
</evidence>
<dbReference type="PANTHER" id="PTHR35580:SF1">
    <property type="entry name" value="PHYTASE-LIKE DOMAIN-CONTAINING PROTEIN"/>
    <property type="match status" value="1"/>
</dbReference>
<dbReference type="OrthoDB" id="9796428at2"/>
<dbReference type="InterPro" id="IPR052918">
    <property type="entry name" value="Motility_Chemotaxis_Reg"/>
</dbReference>
<dbReference type="Gene3D" id="2.120.10.30">
    <property type="entry name" value="TolB, C-terminal domain"/>
    <property type="match status" value="1"/>
</dbReference>
<evidence type="ECO:0000256" key="1">
    <source>
        <dbReference type="ARBA" id="ARBA00022729"/>
    </source>
</evidence>
<dbReference type="InterPro" id="IPR010620">
    <property type="entry name" value="SBBP_repeat"/>
</dbReference>
<reference evidence="3" key="1">
    <citation type="submission" date="2006-06" db="EMBL/GenBank/DDBJ databases">
        <title>Complete sequence of Trichodesmium erythraeum IMS101.</title>
        <authorList>
            <consortium name="US DOE Joint Genome Institute"/>
            <person name="Copeland A."/>
            <person name="Lucas S."/>
            <person name="Lapidus A."/>
            <person name="Barry K."/>
            <person name="Detter J.C."/>
            <person name="Glavina del Rio T."/>
            <person name="Hammon N."/>
            <person name="Israni S."/>
            <person name="Dalin E."/>
            <person name="Tice H."/>
            <person name="Pitluck S."/>
            <person name="Kiss H."/>
            <person name="Munk A.C."/>
            <person name="Brettin T."/>
            <person name="Bruce D."/>
            <person name="Han C."/>
            <person name="Tapia R."/>
            <person name="Gilna P."/>
            <person name="Schmutz J."/>
            <person name="Larimer F."/>
            <person name="Land M."/>
            <person name="Hauser L."/>
            <person name="Kyrpides N."/>
            <person name="Kim E."/>
            <person name="Richardson P."/>
        </authorList>
    </citation>
    <scope>NUCLEOTIDE SEQUENCE [LARGE SCALE GENOMIC DNA]</scope>
    <source>
        <strain evidence="3">IMS101</strain>
    </source>
</reference>
<dbReference type="Pfam" id="PF06739">
    <property type="entry name" value="SBBP"/>
    <property type="match status" value="7"/>
</dbReference>
<dbReference type="Gene3D" id="2.130.10.130">
    <property type="entry name" value="Integrin alpha, N-terminal"/>
    <property type="match status" value="1"/>
</dbReference>
<evidence type="ECO:0000259" key="2">
    <source>
        <dbReference type="Pfam" id="PF14252"/>
    </source>
</evidence>
<sequence>MKLNTKSIVIIDASVENYQQLLKGVVTGVKPFLLGGDTDGIQQIGDILQKNPETDTLHIISHGSPGCLYLGNSQLSLDTLKGYESQLQQWQLDNLLLYGCNVAAGDGGEEFIDKLHRLTGAEIAASKSLTGAAVKGGNWELEVRTGKSKLSLALQVETMASYSDTLNLQFEWAKQIGASSSGDVSSITTDSNGNVLVGGLFQGNIDIDGDGNNDLTSNNDWDIYAAKLDSNGNLVWAKQIGGSIDDYVNSITTDSSGNVLVGGSFRSNIDIDGDGNNDFTSNGFGDGGDGYVAKFDSNGNLVWAKQIGGSYWDNANSIATDSSGNVLVGGSFESYIDIDGDGSIDLIPDGFGDGYVAKFDSNGNLVWAKQIGGSNWDSPYSITTDSSGNVYSITTDSSGNVLVGGSFRSNIDIDGDWNNDLTSNGDLDGYVAKFDSNGNLVWAKQLGGSNWDNVNSITTDSSGNVLVGGYFDGNIDIDDDGNNDFTSNGFTDGYVAKFDSNGNLVWAKQIGGSSDDYANSIATDSSGNVFVGGIFSANIDIDGDRNNDLTSNGFTDGYVAKFDSNGNLVWAKQIGGSSLDYANSITTDSSDNVFVGGSFYGNIDIDGDGNNDFTSNGFGDGFVIKLSEQTSSPQTSPPPTDTEPTRFDFNADGVADIFWRHPNGANRIWLMNDEGTRDSTVDPGKFGKAWDVAGVADFNTDGVADIFWRHPNGANRIWLMNDEGTRDSTVNPGKFGKAWDVAGVADFNTDGVADIFWHHPNGANRIWLMNDEGTRDSTVNPGKFGKAWDVAGVADFNTDGVADIFWHHPNGANRIWLMNDEGTRDSTVSPGKFGKAWDVAGVADFNTDGVADIFWRHPNGANRIWLMNDEGTRDSRLNPGSFRSAWDVAGVADFNTDGVADIFWHHPNGANRIWLMNDEGTKDSGLNPARFSSTWDVVGM</sequence>
<gene>
    <name evidence="3" type="ordered locus">Tery_3964</name>
</gene>
<dbReference type="PANTHER" id="PTHR35580">
    <property type="entry name" value="CELL SURFACE GLYCOPROTEIN (S-LAYER PROTEIN)-LIKE PROTEIN"/>
    <property type="match status" value="1"/>
</dbReference>
<feature type="domain" description="DUF4347" evidence="2">
    <location>
        <begin position="8"/>
        <end position="166"/>
    </location>
</feature>
<keyword evidence="1" id="KW-0732">Signal</keyword>
<dbReference type="InterPro" id="IPR025592">
    <property type="entry name" value="DUF4347"/>
</dbReference>
<dbReference type="InterPro" id="IPR028994">
    <property type="entry name" value="Integrin_alpha_N"/>
</dbReference>
<dbReference type="InterPro" id="IPR011042">
    <property type="entry name" value="6-blade_b-propeller_TolB-like"/>
</dbReference>
<dbReference type="KEGG" id="ter:Tery_3964"/>
<dbReference type="EMBL" id="CP000393">
    <property type="protein sequence ID" value="ABG52989.1"/>
    <property type="molecule type" value="Genomic_DNA"/>
</dbReference>